<keyword evidence="5" id="KW-1185">Reference proteome</keyword>
<dbReference type="NCBIfam" id="TIGR01730">
    <property type="entry name" value="RND_mfp"/>
    <property type="match status" value="1"/>
</dbReference>
<evidence type="ECO:0000313" key="5">
    <source>
        <dbReference type="Proteomes" id="UP000215148"/>
    </source>
</evidence>
<dbReference type="Pfam" id="PF25917">
    <property type="entry name" value="BSH_RND"/>
    <property type="match status" value="1"/>
</dbReference>
<dbReference type="Gene3D" id="2.40.50.100">
    <property type="match status" value="1"/>
</dbReference>
<protein>
    <submittedName>
        <fullName evidence="4">Efflux transporter periplasmic adaptor subunit</fullName>
    </submittedName>
</protein>
<dbReference type="EMBL" id="CP022742">
    <property type="protein sequence ID" value="ASU24280.1"/>
    <property type="molecule type" value="Genomic_DNA"/>
</dbReference>
<dbReference type="GO" id="GO:0015562">
    <property type="term" value="F:efflux transmembrane transporter activity"/>
    <property type="evidence" value="ECO:0007669"/>
    <property type="project" value="TreeGrafter"/>
</dbReference>
<proteinExistence type="inferred from homology"/>
<reference evidence="4 5" key="1">
    <citation type="submission" date="2017-08" db="EMBL/GenBank/DDBJ databases">
        <title>The Vibrio qinghaiensis sp.-Q67 is a luminous bacteria isolated firstly from Qinghai lake, Qinghai province, China, which has been proved to be very sensitive to detect environmental and food pollutants. Therefore, complete genome analysis of V. qinghaiensis sp.-Q67 highlights the potential application of this strain on detection of hazards in the contaminated environments.</title>
        <authorList>
            <person name="Gong L."/>
        </authorList>
    </citation>
    <scope>NUCLEOTIDE SEQUENCE [LARGE SCALE GENOMIC DNA]</scope>
    <source>
        <strain evidence="4 5">Q67</strain>
    </source>
</reference>
<evidence type="ECO:0000256" key="2">
    <source>
        <dbReference type="SAM" id="Coils"/>
    </source>
</evidence>
<dbReference type="GO" id="GO:1990281">
    <property type="term" value="C:efflux pump complex"/>
    <property type="evidence" value="ECO:0007669"/>
    <property type="project" value="TreeGrafter"/>
</dbReference>
<feature type="domain" description="Multidrug resistance protein MdtA-like barrel-sandwich hybrid" evidence="3">
    <location>
        <begin position="61"/>
        <end position="210"/>
    </location>
</feature>
<dbReference type="AlphaFoldDB" id="A0A223N3N7"/>
<name>A0A223N3N7_9VIBR</name>
<comment type="similarity">
    <text evidence="1">Belongs to the membrane fusion protein (MFP) (TC 8.A.1) family.</text>
</comment>
<dbReference type="InterPro" id="IPR058625">
    <property type="entry name" value="MdtA-like_BSH"/>
</dbReference>
<dbReference type="KEGG" id="vqi:CCZ37_17690"/>
<dbReference type="Proteomes" id="UP000215148">
    <property type="component" value="Chromosome 2"/>
</dbReference>
<feature type="coiled-coil region" evidence="2">
    <location>
        <begin position="101"/>
        <end position="165"/>
    </location>
</feature>
<dbReference type="Gene3D" id="2.40.420.20">
    <property type="match status" value="1"/>
</dbReference>
<evidence type="ECO:0000313" key="4">
    <source>
        <dbReference type="EMBL" id="ASU24280.1"/>
    </source>
</evidence>
<dbReference type="InterPro" id="IPR006143">
    <property type="entry name" value="RND_pump_MFP"/>
</dbReference>
<dbReference type="PANTHER" id="PTHR30469:SF33">
    <property type="entry name" value="SLR1207 PROTEIN"/>
    <property type="match status" value="1"/>
</dbReference>
<dbReference type="SUPFAM" id="SSF111369">
    <property type="entry name" value="HlyD-like secretion proteins"/>
    <property type="match status" value="1"/>
</dbReference>
<sequence length="381" mass="40788">MELFMKKRWAIAVISAALIGGGYYLTTNSNESLSAFPTLTVEQGNIAKQAIAVGQIVPAHSVSIKSQIEGIVGEIYHRVGEQVTLGTPLIKVRPNPTPQALTDATTELMQSEASLDSAKQTLANLQQLVEQKIVPENYGELIQAKSELKSKQAEVQQKRQNLELIRSGEASVGDSKLTSTLVAPIDGTILNLKVEVGEPIISTASSQAATEMMSIADMNDMIFKGSVSEHDAAQLAAGMAVNLILAPYPEAEISGVLSKVAVQSDKLNNPSDTKTTSFDNGFEVEINQIRFPDNMVIRSGFSATAQITLKSVENVVTIPERALRFSGEKPEVLIPDQSEQGYQMRAVSLGLSDGINVEVIAGLSADDVIIDNSLLGGKDDH</sequence>
<keyword evidence="2" id="KW-0175">Coiled coil</keyword>
<evidence type="ECO:0000256" key="1">
    <source>
        <dbReference type="ARBA" id="ARBA00009477"/>
    </source>
</evidence>
<evidence type="ECO:0000259" key="3">
    <source>
        <dbReference type="Pfam" id="PF25917"/>
    </source>
</evidence>
<dbReference type="Gene3D" id="1.10.287.470">
    <property type="entry name" value="Helix hairpin bin"/>
    <property type="match status" value="1"/>
</dbReference>
<accession>A0A223N3N7</accession>
<gene>
    <name evidence="4" type="ORF">CCZ37_17690</name>
</gene>
<dbReference type="PANTHER" id="PTHR30469">
    <property type="entry name" value="MULTIDRUG RESISTANCE PROTEIN MDTA"/>
    <property type="match status" value="1"/>
</dbReference>
<organism evidence="4 5">
    <name type="scientific">Vibrio qinghaiensis</name>
    <dbReference type="NCBI Taxonomy" id="2025808"/>
    <lineage>
        <taxon>Bacteria</taxon>
        <taxon>Pseudomonadati</taxon>
        <taxon>Pseudomonadota</taxon>
        <taxon>Gammaproteobacteria</taxon>
        <taxon>Vibrionales</taxon>
        <taxon>Vibrionaceae</taxon>
        <taxon>Vibrio</taxon>
    </lineage>
</organism>
<dbReference type="Gene3D" id="2.40.30.170">
    <property type="match status" value="1"/>
</dbReference>